<feature type="transmembrane region" description="Helical" evidence="2">
    <location>
        <begin position="486"/>
        <end position="509"/>
    </location>
</feature>
<reference evidence="5" key="1">
    <citation type="submission" date="2017-03" db="EMBL/GenBank/DDBJ databases">
        <authorList>
            <person name="Sharma R."/>
            <person name="Thines M."/>
        </authorList>
    </citation>
    <scope>NUCLEOTIDE SEQUENCE [LARGE SCALE GENOMIC DNA]</scope>
</reference>
<keyword evidence="2" id="KW-0472">Membrane</keyword>
<dbReference type="InterPro" id="IPR014752">
    <property type="entry name" value="Arrestin-like_C"/>
</dbReference>
<dbReference type="PANTHER" id="PTHR34502">
    <property type="entry name" value="DUF6594 DOMAIN-CONTAINING PROTEIN-RELATED"/>
    <property type="match status" value="1"/>
</dbReference>
<dbReference type="InterPro" id="IPR046529">
    <property type="entry name" value="DUF6594"/>
</dbReference>
<feature type="domain" description="DUF6594" evidence="3">
    <location>
        <begin position="291"/>
        <end position="553"/>
    </location>
</feature>
<accession>A0A1W5CZ71</accession>
<dbReference type="Gene3D" id="2.60.40.640">
    <property type="match status" value="1"/>
</dbReference>
<keyword evidence="2" id="KW-0812">Transmembrane</keyword>
<organism evidence="4 5">
    <name type="scientific">Lasallia pustulata</name>
    <dbReference type="NCBI Taxonomy" id="136370"/>
    <lineage>
        <taxon>Eukaryota</taxon>
        <taxon>Fungi</taxon>
        <taxon>Dikarya</taxon>
        <taxon>Ascomycota</taxon>
        <taxon>Pezizomycotina</taxon>
        <taxon>Lecanoromycetes</taxon>
        <taxon>OSLEUM clade</taxon>
        <taxon>Umbilicariomycetidae</taxon>
        <taxon>Umbilicariales</taxon>
        <taxon>Umbilicariaceae</taxon>
        <taxon>Lasallia</taxon>
    </lineage>
</organism>
<proteinExistence type="predicted"/>
<feature type="transmembrane region" description="Helical" evidence="2">
    <location>
        <begin position="516"/>
        <end position="535"/>
    </location>
</feature>
<sequence length="573" mass="63675">MSLNIKVNHVRKSKAFHGGDQISGVVEARGPINKDATVVQIKFKGKSQTLIKRSSGESTSRWKDKVKFFRVIKVLFRGPCHLDSGSSTSWPFTFDLPLLTEPPYGNPDITYSKATDKPYAKAAHPLPPTFSLSGSKRGSRYKALITYSLRADLQRNSFFSTSIHKSGSIPVAQPRPRANAASDPPDPQPTTLRQTFTHATSRLLPSHASRARSLREWASDTFTSKAPTAHFTLAAEAPKTLVPGQPIPIYLRLGYDAETSTAPTVPEFRLSRVEFVVKEHVHVRGRGMLSYASFSALISSDPDLQIYRRFDRLSARNILYLQSELLEAERLLAEYDAADQTAAAFYGDLDVMLSMRCWESFARKSAAGNARERERMELIRRVRELVKEYQEALLRQSQLLALENPSSRVRKAVTRWFAHTDPLVGIARDVFADTRDLVALRTAPDQDRLSLFLQDHLGYLFRETRTTQPSSWGSMYYFPEVLISRIVSLVSVLLAAMLLLGAIVGLYFVQHQGARLGMIAAFTTMFAGSIGLLTSARRAEVYAATAAYAAVLVVFIGANIGGNNQVQLVKVVS</sequence>
<protein>
    <recommendedName>
        <fullName evidence="3">DUF6594 domain-containing protein</fullName>
    </recommendedName>
</protein>
<keyword evidence="2" id="KW-1133">Transmembrane helix</keyword>
<evidence type="ECO:0000313" key="4">
    <source>
        <dbReference type="EMBL" id="SLM36187.1"/>
    </source>
</evidence>
<dbReference type="PANTHER" id="PTHR34502:SF4">
    <property type="entry name" value="DUF6594 DOMAIN-CONTAINING PROTEIN"/>
    <property type="match status" value="1"/>
</dbReference>
<evidence type="ECO:0000256" key="1">
    <source>
        <dbReference type="SAM" id="MobiDB-lite"/>
    </source>
</evidence>
<dbReference type="AlphaFoldDB" id="A0A1W5CZ71"/>
<feature type="region of interest" description="Disordered" evidence="1">
    <location>
        <begin position="167"/>
        <end position="190"/>
    </location>
</feature>
<keyword evidence="5" id="KW-1185">Reference proteome</keyword>
<evidence type="ECO:0000256" key="2">
    <source>
        <dbReference type="SAM" id="Phobius"/>
    </source>
</evidence>
<dbReference type="Pfam" id="PF20237">
    <property type="entry name" value="DUF6594"/>
    <property type="match status" value="1"/>
</dbReference>
<dbReference type="EMBL" id="FWEW01000945">
    <property type="protein sequence ID" value="SLM36187.1"/>
    <property type="molecule type" value="Genomic_DNA"/>
</dbReference>
<name>A0A1W5CZ71_9LECA</name>
<dbReference type="Proteomes" id="UP000192927">
    <property type="component" value="Unassembled WGS sequence"/>
</dbReference>
<evidence type="ECO:0000259" key="3">
    <source>
        <dbReference type="Pfam" id="PF20237"/>
    </source>
</evidence>
<evidence type="ECO:0000313" key="5">
    <source>
        <dbReference type="Proteomes" id="UP000192927"/>
    </source>
</evidence>
<feature type="transmembrane region" description="Helical" evidence="2">
    <location>
        <begin position="541"/>
        <end position="560"/>
    </location>
</feature>